<feature type="signal peptide" evidence="1">
    <location>
        <begin position="1"/>
        <end position="20"/>
    </location>
</feature>
<name>A0A914ECK0_9BILA</name>
<protein>
    <submittedName>
        <fullName evidence="3">Uncharacterized protein</fullName>
    </submittedName>
</protein>
<dbReference type="Proteomes" id="UP000887540">
    <property type="component" value="Unplaced"/>
</dbReference>
<dbReference type="WBParaSite" id="ACRNAN_scaffold7323.g20692.t1">
    <property type="protein sequence ID" value="ACRNAN_scaffold7323.g20692.t1"/>
    <property type="gene ID" value="ACRNAN_scaffold7323.g20692"/>
</dbReference>
<evidence type="ECO:0000256" key="1">
    <source>
        <dbReference type="SAM" id="SignalP"/>
    </source>
</evidence>
<feature type="chain" id="PRO_5037805344" evidence="1">
    <location>
        <begin position="21"/>
        <end position="67"/>
    </location>
</feature>
<accession>A0A914ECK0</accession>
<keyword evidence="1" id="KW-0732">Signal</keyword>
<organism evidence="2 3">
    <name type="scientific">Acrobeloides nanus</name>
    <dbReference type="NCBI Taxonomy" id="290746"/>
    <lineage>
        <taxon>Eukaryota</taxon>
        <taxon>Metazoa</taxon>
        <taxon>Ecdysozoa</taxon>
        <taxon>Nematoda</taxon>
        <taxon>Chromadorea</taxon>
        <taxon>Rhabditida</taxon>
        <taxon>Tylenchina</taxon>
        <taxon>Cephalobomorpha</taxon>
        <taxon>Cephaloboidea</taxon>
        <taxon>Cephalobidae</taxon>
        <taxon>Acrobeloides</taxon>
    </lineage>
</organism>
<keyword evidence="2" id="KW-1185">Reference proteome</keyword>
<proteinExistence type="predicted"/>
<reference evidence="3" key="1">
    <citation type="submission" date="2022-11" db="UniProtKB">
        <authorList>
            <consortium name="WormBaseParasite"/>
        </authorList>
    </citation>
    <scope>IDENTIFICATION</scope>
</reference>
<dbReference type="AlphaFoldDB" id="A0A914ECK0"/>
<evidence type="ECO:0000313" key="2">
    <source>
        <dbReference type="Proteomes" id="UP000887540"/>
    </source>
</evidence>
<evidence type="ECO:0000313" key="3">
    <source>
        <dbReference type="WBParaSite" id="ACRNAN_scaffold7323.g20692.t1"/>
    </source>
</evidence>
<sequence>MKLQGILLKIFLFALVQVQATRPWCGEEEGEGVGEVLGAVTEVLVVSMMYLEIKEVLFMMSKTNARG</sequence>